<dbReference type="PATRIC" id="fig|1365257.3.peg.4131"/>
<evidence type="ECO:0000313" key="2">
    <source>
        <dbReference type="Proteomes" id="UP000076661"/>
    </source>
</evidence>
<dbReference type="EMBL" id="AUXX01000045">
    <property type="protein sequence ID" value="KZN61251.1"/>
    <property type="molecule type" value="Genomic_DNA"/>
</dbReference>
<dbReference type="Proteomes" id="UP000076661">
    <property type="component" value="Unassembled WGS sequence"/>
</dbReference>
<evidence type="ECO:0008006" key="3">
    <source>
        <dbReference type="Google" id="ProtNLM"/>
    </source>
</evidence>
<dbReference type="RefSeq" id="WP_063382416.1">
    <property type="nucleotide sequence ID" value="NZ_AUXX01000045.1"/>
</dbReference>
<organism evidence="1 2">
    <name type="scientific">Pseudoalteromonas luteoviolacea S4060-1</name>
    <dbReference type="NCBI Taxonomy" id="1365257"/>
    <lineage>
        <taxon>Bacteria</taxon>
        <taxon>Pseudomonadati</taxon>
        <taxon>Pseudomonadota</taxon>
        <taxon>Gammaproteobacteria</taxon>
        <taxon>Alteromonadales</taxon>
        <taxon>Pseudoalteromonadaceae</taxon>
        <taxon>Pseudoalteromonas</taxon>
    </lineage>
</organism>
<evidence type="ECO:0000313" key="1">
    <source>
        <dbReference type="EMBL" id="KZN61251.1"/>
    </source>
</evidence>
<dbReference type="PROSITE" id="PS51257">
    <property type="entry name" value="PROKAR_LIPOPROTEIN"/>
    <property type="match status" value="1"/>
</dbReference>
<name>A0A167JKJ0_9GAMM</name>
<accession>A0A167JKJ0</accession>
<reference evidence="1 2" key="1">
    <citation type="submission" date="2013-07" db="EMBL/GenBank/DDBJ databases">
        <title>Comparative Genomic and Metabolomic Analysis of Twelve Strains of Pseudoalteromonas luteoviolacea.</title>
        <authorList>
            <person name="Vynne N.G."/>
            <person name="Mansson M."/>
            <person name="Gram L."/>
        </authorList>
    </citation>
    <scope>NUCLEOTIDE SEQUENCE [LARGE SCALE GENOMIC DNA]</scope>
    <source>
        <strain evidence="1 2">S4060-1</strain>
    </source>
</reference>
<comment type="caution">
    <text evidence="1">The sequence shown here is derived from an EMBL/GenBank/DDBJ whole genome shotgun (WGS) entry which is preliminary data.</text>
</comment>
<protein>
    <recommendedName>
        <fullName evidence="3">Carboxypeptidase regulatory-like domain-containing protein</fullName>
    </recommendedName>
</protein>
<proteinExistence type="predicted"/>
<dbReference type="AlphaFoldDB" id="A0A167JKJ0"/>
<gene>
    <name evidence="1" type="ORF">N478_04100</name>
</gene>
<sequence length="666" mass="72862">MFKYSKVALGLATCFALTGCLEVEDDSNKELADRLDSQNQILQQQVDILKEQQASTEAPAAVVGKVVSATDGVTVADAKVSVFVNNAWTAAVSVAEDGTFSIDGLPASRDIVVRVASESNAFLTRHFMTTTSGYVAAGVDSTIDLLNLEVSESVTKEFSILDSKSEEVVKGLTIWADDLIATHNSWKNLQFVNFANEEFATKATFNEEKGVYQIQVAKDLPVDLLFSADVDNDGNVDYRHETLHATNNGHAMLARAANVDSTHQIYLDAINAHEFTVALTVLDESGNEMKVRRVVVEGNERGADNAVYDEESKQYAVEANFFGELALMIPSFEVDGVVYQSRNVRVNYSEYNSSYSVYNGDTHYQAELSDGTLNIVTSLESYIPSEASVQAVKTVRAKSLKDNAVQVYFNVPVELVEDGISTQASNRVLVSGGGTSYTQTNSTDVVHNAVLDLDNTRLTITADGELEANYEYRVNVNYVKNLVSGETEHVGVYASHDYLSKGTDFDINTLTADNFNFTTNGAPIVAANSAGVPSTATDYSSDIRFILPQGLNSVENLTLRIDSYVMNNTSVTNENPNEVEVIRNGYHNNTYGEYLANVANNENYWGLSAGANVENGFYRFTRSYYTNYLSLSDNKTGNANSVTVYYSYQLKSNAEVKTGTLTLPIN</sequence>